<keyword evidence="1" id="KW-0812">Transmembrane</keyword>
<reference evidence="2 3" key="1">
    <citation type="submission" date="2015-01" db="EMBL/GenBank/DDBJ databases">
        <title>Evolution of Trichinella species and genotypes.</title>
        <authorList>
            <person name="Korhonen P.K."/>
            <person name="Edoardo P."/>
            <person name="Giuseppe L.R."/>
            <person name="Gasser R.B."/>
        </authorList>
    </citation>
    <scope>NUCLEOTIDE SEQUENCE [LARGE SCALE GENOMIC DNA]</scope>
    <source>
        <strain evidence="2">ISS470</strain>
    </source>
</reference>
<accession>A0A0V1FIP6</accession>
<dbReference type="Proteomes" id="UP000054995">
    <property type="component" value="Unassembled WGS sequence"/>
</dbReference>
<evidence type="ECO:0000256" key="1">
    <source>
        <dbReference type="SAM" id="Phobius"/>
    </source>
</evidence>
<organism evidence="2 3">
    <name type="scientific">Trichinella pseudospiralis</name>
    <name type="common">Parasitic roundworm</name>
    <dbReference type="NCBI Taxonomy" id="6337"/>
    <lineage>
        <taxon>Eukaryota</taxon>
        <taxon>Metazoa</taxon>
        <taxon>Ecdysozoa</taxon>
        <taxon>Nematoda</taxon>
        <taxon>Enoplea</taxon>
        <taxon>Dorylaimia</taxon>
        <taxon>Trichinellida</taxon>
        <taxon>Trichinellidae</taxon>
        <taxon>Trichinella</taxon>
    </lineage>
</organism>
<comment type="caution">
    <text evidence="2">The sequence shown here is derived from an EMBL/GenBank/DDBJ whole genome shotgun (WGS) entry which is preliminary data.</text>
</comment>
<sequence length="102" mass="11752">MNICVNVCDDLLFEISRDILTLVVNNYVLDNSTEEECFVQQLSLQLTSIINIISFIIIVIPNIIYNIMLSRRIISVKTVVQLFIFYCKASSKLSKEEEEESN</sequence>
<name>A0A0V1FIP6_TRIPS</name>
<dbReference type="EMBL" id="JYDT01000080">
    <property type="protein sequence ID" value="KRY85920.1"/>
    <property type="molecule type" value="Genomic_DNA"/>
</dbReference>
<keyword evidence="1" id="KW-1133">Transmembrane helix</keyword>
<gene>
    <name evidence="2" type="ORF">T4D_2836</name>
</gene>
<protein>
    <submittedName>
        <fullName evidence="2">Uncharacterized protein</fullName>
    </submittedName>
</protein>
<keyword evidence="1" id="KW-0472">Membrane</keyword>
<evidence type="ECO:0000313" key="3">
    <source>
        <dbReference type="Proteomes" id="UP000054995"/>
    </source>
</evidence>
<keyword evidence="3" id="KW-1185">Reference proteome</keyword>
<feature type="transmembrane region" description="Helical" evidence="1">
    <location>
        <begin position="49"/>
        <end position="68"/>
    </location>
</feature>
<evidence type="ECO:0000313" key="2">
    <source>
        <dbReference type="EMBL" id="KRY85920.1"/>
    </source>
</evidence>
<dbReference type="AlphaFoldDB" id="A0A0V1FIP6"/>
<proteinExistence type="predicted"/>